<gene>
    <name evidence="1" type="ORF">E2C01_038178</name>
</gene>
<evidence type="ECO:0000313" key="1">
    <source>
        <dbReference type="EMBL" id="MPC44505.1"/>
    </source>
</evidence>
<proteinExistence type="predicted"/>
<comment type="caution">
    <text evidence="1">The sequence shown here is derived from an EMBL/GenBank/DDBJ whole genome shotgun (WGS) entry which is preliminary data.</text>
</comment>
<organism evidence="1 2">
    <name type="scientific">Portunus trituberculatus</name>
    <name type="common">Swimming crab</name>
    <name type="synonym">Neptunus trituberculatus</name>
    <dbReference type="NCBI Taxonomy" id="210409"/>
    <lineage>
        <taxon>Eukaryota</taxon>
        <taxon>Metazoa</taxon>
        <taxon>Ecdysozoa</taxon>
        <taxon>Arthropoda</taxon>
        <taxon>Crustacea</taxon>
        <taxon>Multicrustacea</taxon>
        <taxon>Malacostraca</taxon>
        <taxon>Eumalacostraca</taxon>
        <taxon>Eucarida</taxon>
        <taxon>Decapoda</taxon>
        <taxon>Pleocyemata</taxon>
        <taxon>Brachyura</taxon>
        <taxon>Eubrachyura</taxon>
        <taxon>Portunoidea</taxon>
        <taxon>Portunidae</taxon>
        <taxon>Portuninae</taxon>
        <taxon>Portunus</taxon>
    </lineage>
</organism>
<name>A0A5B7FG49_PORTR</name>
<sequence length="166" mass="17494">MSWSVCSEDVSLYHCPTILSRGQGISMIMNGAVRTSAGVLFALSFTFKYSAMNSGTSRFYTLPRQCHTTCQGDQSHVPALAEVSSIKARLSRGNVFSSSLLLSVKASLKPRVKSTGMAMCGHGSGKDEGLSRPHVYAVTACHLSVSSSSILDGSTQACGAFRSGTS</sequence>
<accession>A0A5B7FG49</accession>
<protein>
    <submittedName>
        <fullName evidence="1">Uncharacterized protein</fullName>
    </submittedName>
</protein>
<dbReference type="Proteomes" id="UP000324222">
    <property type="component" value="Unassembled WGS sequence"/>
</dbReference>
<evidence type="ECO:0000313" key="2">
    <source>
        <dbReference type="Proteomes" id="UP000324222"/>
    </source>
</evidence>
<dbReference type="AlphaFoldDB" id="A0A5B7FG49"/>
<reference evidence="1 2" key="1">
    <citation type="submission" date="2019-05" db="EMBL/GenBank/DDBJ databases">
        <title>Another draft genome of Portunus trituberculatus and its Hox gene families provides insights of decapod evolution.</title>
        <authorList>
            <person name="Jeong J.-H."/>
            <person name="Song I."/>
            <person name="Kim S."/>
            <person name="Choi T."/>
            <person name="Kim D."/>
            <person name="Ryu S."/>
            <person name="Kim W."/>
        </authorList>
    </citation>
    <scope>NUCLEOTIDE SEQUENCE [LARGE SCALE GENOMIC DNA]</scope>
    <source>
        <tissue evidence="1">Muscle</tissue>
    </source>
</reference>
<dbReference type="EMBL" id="VSRR010006315">
    <property type="protein sequence ID" value="MPC44505.1"/>
    <property type="molecule type" value="Genomic_DNA"/>
</dbReference>
<keyword evidence="2" id="KW-1185">Reference proteome</keyword>